<evidence type="ECO:0000313" key="5">
    <source>
        <dbReference type="Proteomes" id="UP000321224"/>
    </source>
</evidence>
<evidence type="ECO:0000313" key="2">
    <source>
        <dbReference type="EMBL" id="GEL74001.1"/>
    </source>
</evidence>
<evidence type="ECO:0000256" key="1">
    <source>
        <dbReference type="SAM" id="SignalP"/>
    </source>
</evidence>
<feature type="chain" id="PRO_5022910698" description="Spore coat protein U domain-containing protein" evidence="1">
    <location>
        <begin position="26"/>
        <end position="170"/>
    </location>
</feature>
<dbReference type="Proteomes" id="UP000198717">
    <property type="component" value="Unassembled WGS sequence"/>
</dbReference>
<sequence length="170" mass="17475">MKKSLSFVSKSVAALAMLSTLPAFAGTATYSGALCTSVSGFHNPTVFRSGRLLNSNANTLEVVCPIQRNIAAPSFSESLSVSVTALDPHLTENVCCTATVAEKDGSSLASSSACSSWGADTANHNSFSINLPSVFAGVNGYVSLRCVLPGQYTSGSSTYASVLASFVVTE</sequence>
<dbReference type="EMBL" id="BJVY01000041">
    <property type="protein sequence ID" value="GEL74001.1"/>
    <property type="molecule type" value="Genomic_DNA"/>
</dbReference>
<reference evidence="3 4" key="1">
    <citation type="submission" date="2016-10" db="EMBL/GenBank/DDBJ databases">
        <authorList>
            <person name="Varghese N."/>
            <person name="Submissions S."/>
        </authorList>
    </citation>
    <scope>NUCLEOTIDE SEQUENCE [LARGE SCALE GENOMIC DNA]</scope>
    <source>
        <strain evidence="3 4">DSM 2260</strain>
    </source>
</reference>
<proteinExistence type="predicted"/>
<dbReference type="RefSeq" id="WP_090485431.1">
    <property type="nucleotide sequence ID" value="NZ_BJVY01000041.1"/>
</dbReference>
<protein>
    <recommendedName>
        <fullName evidence="6">Spore coat protein U domain-containing protein</fullName>
    </recommendedName>
</protein>
<gene>
    <name evidence="2" type="ORF">MVI01_57850</name>
    <name evidence="3" type="ORF">SAMN04488504_101731</name>
</gene>
<dbReference type="Proteomes" id="UP000321224">
    <property type="component" value="Unassembled WGS sequence"/>
</dbReference>
<organism evidence="2 5">
    <name type="scientific">Myxococcus virescens</name>
    <dbReference type="NCBI Taxonomy" id="83456"/>
    <lineage>
        <taxon>Bacteria</taxon>
        <taxon>Pseudomonadati</taxon>
        <taxon>Myxococcota</taxon>
        <taxon>Myxococcia</taxon>
        <taxon>Myxococcales</taxon>
        <taxon>Cystobacterineae</taxon>
        <taxon>Myxococcaceae</taxon>
        <taxon>Myxococcus</taxon>
    </lineage>
</organism>
<keyword evidence="1" id="KW-0732">Signal</keyword>
<feature type="signal peptide" evidence="1">
    <location>
        <begin position="1"/>
        <end position="25"/>
    </location>
</feature>
<comment type="caution">
    <text evidence="2">The sequence shown here is derived from an EMBL/GenBank/DDBJ whole genome shotgun (WGS) entry which is preliminary data.</text>
</comment>
<accession>A0A511HKB3</accession>
<dbReference type="AlphaFoldDB" id="A0A511HKB3"/>
<evidence type="ECO:0008006" key="6">
    <source>
        <dbReference type="Google" id="ProtNLM"/>
    </source>
</evidence>
<dbReference type="EMBL" id="FNAJ01000001">
    <property type="protein sequence ID" value="SDD39943.1"/>
    <property type="molecule type" value="Genomic_DNA"/>
</dbReference>
<name>A0A511HKB3_9BACT</name>
<evidence type="ECO:0000313" key="3">
    <source>
        <dbReference type="EMBL" id="SDD39943.1"/>
    </source>
</evidence>
<evidence type="ECO:0000313" key="4">
    <source>
        <dbReference type="Proteomes" id="UP000198717"/>
    </source>
</evidence>
<keyword evidence="4" id="KW-1185">Reference proteome</keyword>
<reference evidence="2 5" key="2">
    <citation type="submission" date="2019-07" db="EMBL/GenBank/DDBJ databases">
        <title>Whole genome shotgun sequence of Myxococcus virescens NBRC 100334.</title>
        <authorList>
            <person name="Hosoyama A."/>
            <person name="Uohara A."/>
            <person name="Ohji S."/>
            <person name="Ichikawa N."/>
        </authorList>
    </citation>
    <scope>NUCLEOTIDE SEQUENCE [LARGE SCALE GENOMIC DNA]</scope>
    <source>
        <strain evidence="2 5">NBRC 100334</strain>
    </source>
</reference>